<feature type="compositionally biased region" description="Low complexity" evidence="1">
    <location>
        <begin position="1319"/>
        <end position="1341"/>
    </location>
</feature>
<gene>
    <name evidence="2" type="ORF">LOC62_03G003993</name>
</gene>
<keyword evidence="3" id="KW-1185">Reference proteome</keyword>
<feature type="compositionally biased region" description="Basic and acidic residues" evidence="1">
    <location>
        <begin position="1422"/>
        <end position="1435"/>
    </location>
</feature>
<organism evidence="2 3">
    <name type="scientific">Vanrija pseudolonga</name>
    <dbReference type="NCBI Taxonomy" id="143232"/>
    <lineage>
        <taxon>Eukaryota</taxon>
        <taxon>Fungi</taxon>
        <taxon>Dikarya</taxon>
        <taxon>Basidiomycota</taxon>
        <taxon>Agaricomycotina</taxon>
        <taxon>Tremellomycetes</taxon>
        <taxon>Trichosporonales</taxon>
        <taxon>Trichosporonaceae</taxon>
        <taxon>Vanrija</taxon>
    </lineage>
</organism>
<accession>A0AAF1BGZ9</accession>
<evidence type="ECO:0000313" key="2">
    <source>
        <dbReference type="EMBL" id="WOO80471.1"/>
    </source>
</evidence>
<feature type="compositionally biased region" description="Low complexity" evidence="1">
    <location>
        <begin position="1248"/>
        <end position="1268"/>
    </location>
</feature>
<feature type="compositionally biased region" description="Acidic residues" evidence="1">
    <location>
        <begin position="743"/>
        <end position="752"/>
    </location>
</feature>
<feature type="compositionally biased region" description="Acidic residues" evidence="1">
    <location>
        <begin position="635"/>
        <end position="647"/>
    </location>
</feature>
<reference evidence="2" key="1">
    <citation type="submission" date="2023-10" db="EMBL/GenBank/DDBJ databases">
        <authorList>
            <person name="Noh H."/>
        </authorList>
    </citation>
    <scope>NUCLEOTIDE SEQUENCE</scope>
    <source>
        <strain evidence="2">DUCC4014</strain>
    </source>
</reference>
<feature type="compositionally biased region" description="Acidic residues" evidence="1">
    <location>
        <begin position="1048"/>
        <end position="1077"/>
    </location>
</feature>
<feature type="compositionally biased region" description="Basic and acidic residues" evidence="1">
    <location>
        <begin position="1130"/>
        <end position="1143"/>
    </location>
</feature>
<feature type="compositionally biased region" description="Low complexity" evidence="1">
    <location>
        <begin position="1471"/>
        <end position="1488"/>
    </location>
</feature>
<feature type="compositionally biased region" description="Basic and acidic residues" evidence="1">
    <location>
        <begin position="1078"/>
        <end position="1094"/>
    </location>
</feature>
<dbReference type="EMBL" id="CP086716">
    <property type="protein sequence ID" value="WOO80471.1"/>
    <property type="molecule type" value="Genomic_DNA"/>
</dbReference>
<feature type="compositionally biased region" description="Low complexity" evidence="1">
    <location>
        <begin position="1191"/>
        <end position="1228"/>
    </location>
</feature>
<feature type="compositionally biased region" description="Polar residues" evidence="1">
    <location>
        <begin position="1592"/>
        <end position="1617"/>
    </location>
</feature>
<feature type="compositionally biased region" description="Low complexity" evidence="1">
    <location>
        <begin position="1360"/>
        <end position="1380"/>
    </location>
</feature>
<evidence type="ECO:0000313" key="3">
    <source>
        <dbReference type="Proteomes" id="UP000827549"/>
    </source>
</evidence>
<feature type="compositionally biased region" description="Polar residues" evidence="1">
    <location>
        <begin position="798"/>
        <end position="815"/>
    </location>
</feature>
<feature type="compositionally biased region" description="Pro residues" evidence="1">
    <location>
        <begin position="617"/>
        <end position="626"/>
    </location>
</feature>
<feature type="compositionally biased region" description="Acidic residues" evidence="1">
    <location>
        <begin position="1108"/>
        <end position="1117"/>
    </location>
</feature>
<feature type="compositionally biased region" description="Gly residues" evidence="1">
    <location>
        <begin position="1096"/>
        <end position="1107"/>
    </location>
</feature>
<feature type="compositionally biased region" description="Basic and acidic residues" evidence="1">
    <location>
        <begin position="1494"/>
        <end position="1509"/>
    </location>
</feature>
<feature type="region of interest" description="Disordered" evidence="1">
    <location>
        <begin position="599"/>
        <end position="840"/>
    </location>
</feature>
<dbReference type="RefSeq" id="XP_062626503.1">
    <property type="nucleotide sequence ID" value="XM_062770519.1"/>
</dbReference>
<proteinExistence type="predicted"/>
<feature type="compositionally biased region" description="Low complexity" evidence="1">
    <location>
        <begin position="1683"/>
        <end position="1726"/>
    </location>
</feature>
<dbReference type="GeneID" id="87807234"/>
<feature type="compositionally biased region" description="Low complexity" evidence="1">
    <location>
        <begin position="1546"/>
        <end position="1585"/>
    </location>
</feature>
<feature type="compositionally biased region" description="Low complexity" evidence="1">
    <location>
        <begin position="1619"/>
        <end position="1651"/>
    </location>
</feature>
<feature type="region of interest" description="Disordered" evidence="1">
    <location>
        <begin position="883"/>
        <end position="902"/>
    </location>
</feature>
<feature type="region of interest" description="Disordered" evidence="1">
    <location>
        <begin position="913"/>
        <end position="1811"/>
    </location>
</feature>
<dbReference type="PANTHER" id="PTHR24216">
    <property type="entry name" value="PAXILLIN-RELATED"/>
    <property type="match status" value="1"/>
</dbReference>
<sequence>MSSSNPNPTPPNSQAQPHPPVVNAHPNPSRIGDALGLRKLVLPAQLLFGECQHRAEGGDRSLLGSCHQHSWNGISDPIQCPGCQKHFCATHNNDPITHTCAAIATDADAFKRFGLMAGVEKHFNVFRTAVPFIMAAGKVASPTLQPDNKINVTVPPIPSILDEDAFESWRQDRDNIDIDVTWEGVDTPYVARLKKNLSYPKEVGAIFAMNQAAVLGNLSGSGVRALVPRAIQVPEKYDMNYFFFMQVLKGTPLEPADPRTMAAIPSIASYLIDLVGHPFLGVGSFVPNPPKETPHAASSSAVTDSLPFKADECLGPPVHILQKSPLWAAFEHHLGPTPSIKALYLRLLGDLNDVIEGSVQNGQFSYFQAANYLMNLEFTSWIEEDATMDSTHQSYIIASDNQFLVEDGELTGVTQWQNAYTGPLAQACAPRVLIPEQEYYDGRNTLSAAEESLLAEFQNRGRADMADDVRANARKFQRLEDVVGRNFSTLCIEDIWGLYRAFHGDSGEDMPLCTSEWLEELGEKYKSGHPAITAFFASDDYRTQKEQARQVIWAEANKREELLGRHRPSGDVRRTPAGPVTLPGIQAINRALSSLANFTPSPGRVWRRRDRVSSIPPSDPPQPPPELDAASSGDENGDGDDISGSDDDNTRGTMRIRHSDGEEENADNVEEDEEEEVNDAASPLQESSVDNLPAAPAEDDTDDAPDAPAPGASVPRDDSAPAFPPPRAPPAFDDGADTPSGNDGDDEDDDDDKGGPSRGGGAVAKRPRLDKGKRRSDIVEARSESPDSDLPSHPAPPSTSTQPPREPDGSSNPQPRDTAVPHDVARTATTQFMVPTHLHTHRDEALYPGIENDTLANQSAGVINWQEEQRAEQRRQQAVLGRAPVAGTEPPAPEPETTAEARRIATVESIDRNPSLAAQGIHPQGSAEATRGRPSAVQYELARQGTEAGPSNPGVGRLWRAHPPSATVDQPRRDPPGRGGAVRGRSTRATSETRTIAPYPRPSERPSAASRRPRRRSPVEPPVQEAVERESESADVGGGQAATADTAEVGETEADEAAVDADEAAADADETPADADETNDRGDDSKDKEDDDRGTAGAGGNVAPGGDPGDDGSDDGEGGAGGGAGDGDVDDGHDGSSHHSSDREADDAAPTGFPIPNTPPVDHPAPAPVPVTSPPSSPATPPRPTQASWERATPGRAATVAPPTTPARAEPSARRAASSTPRAEASTPRGLPIRQQSVAPAPSPSRQPSVAPHPAAPSRRPSLAPAPATQLPAYNAQYDAGPAHLDRGYGAPVNRPTFEQTPFGGRARLAPTPTSAARAGTPRAGTPVAAAAPAEGSSSRSHLSFPGDRTNSQGFDRSRSASVAPAPAEAAPAPPAGGLRRSARQASVVNTAPPRPTRQPARTRAPSAGPSRLPQTAAAETSNREAYPDAYRTEPKGAPPAAETAPTAAEGSSTAPVLDLKGKGKAKELVGAGAPAPSGDPGSSTAPAAEEDDDKKPEVDEDDGEKKLDDDEAEEAQDTVPALPAARGGRGGRGGRGRGRGGARGGRTATAAAPQTDAAPSGRTTRASSRASSRARSASVAPSVAPEGADTNAPQPAGPSTQPAAGPSNVTTRSSARISARNQARADAAAAEAAAAAAAGPSNAEAGPSTKPDAKGKKTKAAPKGKGKAKAVADDEVDDAENAEAGPSGTTEPATAEPATAESATAEPAIAEPEAPTTGAQPASAAEVEDADAEAVEAEMAAAAAGEAPAPVASYSPGPSSPRTRKRSSEPEEEDEGEGGSLRKRSRTPPKKSDDDDRGTGGASGSGTTAV</sequence>
<protein>
    <submittedName>
        <fullName evidence="2">Uncharacterized protein</fullName>
    </submittedName>
</protein>
<feature type="compositionally biased region" description="Pro residues" evidence="1">
    <location>
        <begin position="1156"/>
        <end position="1184"/>
    </location>
</feature>
<feature type="compositionally biased region" description="Low complexity" evidence="1">
    <location>
        <begin position="1439"/>
        <end position="1456"/>
    </location>
</feature>
<feature type="region of interest" description="Disordered" evidence="1">
    <location>
        <begin position="1"/>
        <end position="29"/>
    </location>
</feature>
<name>A0AAF1BGZ9_9TREE</name>
<feature type="compositionally biased region" description="Low complexity" evidence="1">
    <location>
        <begin position="1"/>
        <end position="28"/>
    </location>
</feature>
<feature type="compositionally biased region" description="Low complexity" evidence="1">
    <location>
        <begin position="1738"/>
        <end position="1753"/>
    </location>
</feature>
<feature type="compositionally biased region" description="Basic and acidic residues" evidence="1">
    <location>
        <begin position="767"/>
        <end position="785"/>
    </location>
</feature>
<feature type="compositionally biased region" description="Basic residues" evidence="1">
    <location>
        <begin position="1657"/>
        <end position="1669"/>
    </location>
</feature>
<evidence type="ECO:0000256" key="1">
    <source>
        <dbReference type="SAM" id="MobiDB-lite"/>
    </source>
</evidence>
<dbReference type="PANTHER" id="PTHR24216:SF65">
    <property type="entry name" value="PAXILLIN-LIKE PROTEIN 1"/>
    <property type="match status" value="1"/>
</dbReference>
<dbReference type="Proteomes" id="UP000827549">
    <property type="component" value="Chromosome 3"/>
</dbReference>
<feature type="compositionally biased region" description="Acidic residues" evidence="1">
    <location>
        <begin position="1727"/>
        <end position="1737"/>
    </location>
</feature>
<feature type="compositionally biased region" description="Acidic residues" evidence="1">
    <location>
        <begin position="661"/>
        <end position="678"/>
    </location>
</feature>